<feature type="domain" description="Zinc finger double-stranded RNA binding" evidence="6">
    <location>
        <begin position="95"/>
        <end position="118"/>
    </location>
</feature>
<evidence type="ECO:0000256" key="4">
    <source>
        <dbReference type="ARBA" id="ARBA00023242"/>
    </source>
</evidence>
<dbReference type="PANTHER" id="PTHR45986:SF1">
    <property type="entry name" value="ZINC FINGER MATRIN-TYPE PROTEIN 2"/>
    <property type="match status" value="1"/>
</dbReference>
<dbReference type="GO" id="GO:0046540">
    <property type="term" value="C:U4/U6 x U5 tri-snRNP complex"/>
    <property type="evidence" value="ECO:0007669"/>
    <property type="project" value="TreeGrafter"/>
</dbReference>
<sequence length="227" mass="26528">MTGNGIYKGSTEPNFRKTWDLAEYAQKAAEREAEEKKNAKIRWEKKHGKFKREPTPPDVKIVEARDKLNLEENLNKTVLVPYGASVGRRGKGAGYYCETCDETYKDSNSWIDHLNSKQRIIRILANLRATNQTLRQDRATLDDVRKRLAWLKQKIADEKKHVEFNLSQRISERKAIEEEERKEKKEKKKIRLKEKQLNTKKDDDLISVENDTIAQMMGFENFGSTKL</sequence>
<proteinExistence type="predicted"/>
<dbReference type="InterPro" id="IPR036236">
    <property type="entry name" value="Znf_C2H2_sf"/>
</dbReference>
<organism evidence="7 8">
    <name type="scientific">Pneumocystis jirovecii (strain RU7)</name>
    <name type="common">Human pneumocystis pneumonia agent</name>
    <dbReference type="NCBI Taxonomy" id="1408657"/>
    <lineage>
        <taxon>Eukaryota</taxon>
        <taxon>Fungi</taxon>
        <taxon>Dikarya</taxon>
        <taxon>Ascomycota</taxon>
        <taxon>Taphrinomycotina</taxon>
        <taxon>Pneumocystomycetes</taxon>
        <taxon>Pneumocystaceae</taxon>
        <taxon>Pneumocystis</taxon>
    </lineage>
</organism>
<feature type="coiled-coil region" evidence="5">
    <location>
        <begin position="167"/>
        <end position="196"/>
    </location>
</feature>
<name>A0A0W4ZRB1_PNEJ7</name>
<keyword evidence="5" id="KW-0175">Coiled coil</keyword>
<evidence type="ECO:0000256" key="3">
    <source>
        <dbReference type="ARBA" id="ARBA00022833"/>
    </source>
</evidence>
<evidence type="ECO:0000256" key="1">
    <source>
        <dbReference type="ARBA" id="ARBA00022723"/>
    </source>
</evidence>
<dbReference type="EMBL" id="LFWA01000006">
    <property type="protein sequence ID" value="KTW30907.1"/>
    <property type="molecule type" value="Genomic_DNA"/>
</dbReference>
<dbReference type="eggNOG" id="KOG4727">
    <property type="taxonomic scope" value="Eukaryota"/>
</dbReference>
<dbReference type="RefSeq" id="XP_018229897.1">
    <property type="nucleotide sequence ID" value="XM_018373722.1"/>
</dbReference>
<keyword evidence="2" id="KW-0863">Zinc-finger</keyword>
<evidence type="ECO:0000259" key="6">
    <source>
        <dbReference type="Pfam" id="PF12171"/>
    </source>
</evidence>
<dbReference type="STRING" id="1408657.A0A0W4ZRB1"/>
<dbReference type="GO" id="GO:0008270">
    <property type="term" value="F:zinc ion binding"/>
    <property type="evidence" value="ECO:0007669"/>
    <property type="project" value="UniProtKB-KW"/>
</dbReference>
<dbReference type="PANTHER" id="PTHR45986">
    <property type="entry name" value="ZINC FINGER MATRIN-TYPE PROTEIN 2"/>
    <property type="match status" value="1"/>
</dbReference>
<accession>A0A0W4ZRB1</accession>
<evidence type="ECO:0000313" key="7">
    <source>
        <dbReference type="EMBL" id="KTW30907.1"/>
    </source>
</evidence>
<reference evidence="8" key="1">
    <citation type="journal article" date="2016" name="Nat. Commun.">
        <title>Genome analysis of three Pneumocystis species reveals adaptation mechanisms to life exclusively in mammalian hosts.</title>
        <authorList>
            <person name="Ma L."/>
            <person name="Chen Z."/>
            <person name="Huang D.W."/>
            <person name="Kutty G."/>
            <person name="Ishihara M."/>
            <person name="Wang H."/>
            <person name="Abouelleil A."/>
            <person name="Bishop L."/>
            <person name="Davey E."/>
            <person name="Deng R."/>
            <person name="Deng X."/>
            <person name="Fan L."/>
            <person name="Fantoni G."/>
            <person name="Fitzgerald M."/>
            <person name="Gogineni E."/>
            <person name="Goldberg J.M."/>
            <person name="Handley G."/>
            <person name="Hu X."/>
            <person name="Huber C."/>
            <person name="Jiao X."/>
            <person name="Jones K."/>
            <person name="Levin J.Z."/>
            <person name="Liu Y."/>
            <person name="Macdonald P."/>
            <person name="Melnikov A."/>
            <person name="Raley C."/>
            <person name="Sassi M."/>
            <person name="Sherman B.T."/>
            <person name="Song X."/>
            <person name="Sykes S."/>
            <person name="Tran B."/>
            <person name="Walsh L."/>
            <person name="Xia Y."/>
            <person name="Yang J."/>
            <person name="Young S."/>
            <person name="Zeng Q."/>
            <person name="Zheng X."/>
            <person name="Stephens R."/>
            <person name="Nusbaum C."/>
            <person name="Birren B.W."/>
            <person name="Azadi P."/>
            <person name="Lempicki R.A."/>
            <person name="Cuomo C.A."/>
            <person name="Kovacs J.A."/>
        </authorList>
    </citation>
    <scope>NUCLEOTIDE SEQUENCE [LARGE SCALE GENOMIC DNA]</scope>
    <source>
        <strain evidence="8">RU7</strain>
    </source>
</reference>
<keyword evidence="1" id="KW-0479">Metal-binding</keyword>
<dbReference type="GeneID" id="28939977"/>
<comment type="caution">
    <text evidence="7">The sequence shown here is derived from an EMBL/GenBank/DDBJ whole genome shotgun (WGS) entry which is preliminary data.</text>
</comment>
<dbReference type="OrthoDB" id="30343at2759"/>
<keyword evidence="3" id="KW-0862">Zinc</keyword>
<evidence type="ECO:0000256" key="2">
    <source>
        <dbReference type="ARBA" id="ARBA00022771"/>
    </source>
</evidence>
<evidence type="ECO:0000256" key="5">
    <source>
        <dbReference type="SAM" id="Coils"/>
    </source>
</evidence>
<protein>
    <recommendedName>
        <fullName evidence="6">Zinc finger double-stranded RNA binding domain-containing protein</fullName>
    </recommendedName>
</protein>
<dbReference type="GO" id="GO:0000398">
    <property type="term" value="P:mRNA splicing, via spliceosome"/>
    <property type="evidence" value="ECO:0007669"/>
    <property type="project" value="InterPro"/>
</dbReference>
<keyword evidence="4" id="KW-0539">Nucleus</keyword>
<dbReference type="InterPro" id="IPR022755">
    <property type="entry name" value="Znf_C2H2_jaz"/>
</dbReference>
<dbReference type="VEuPathDB" id="FungiDB:T551_01459"/>
<dbReference type="Proteomes" id="UP000053447">
    <property type="component" value="Unassembled WGS sequence"/>
</dbReference>
<dbReference type="InterPro" id="IPR040107">
    <property type="entry name" value="Snu23"/>
</dbReference>
<gene>
    <name evidence="7" type="ORF">T551_01459</name>
</gene>
<dbReference type="AlphaFoldDB" id="A0A0W4ZRB1"/>
<evidence type="ECO:0000313" key="8">
    <source>
        <dbReference type="Proteomes" id="UP000053447"/>
    </source>
</evidence>
<dbReference type="GO" id="GO:0005681">
    <property type="term" value="C:spliceosomal complex"/>
    <property type="evidence" value="ECO:0007669"/>
    <property type="project" value="InterPro"/>
</dbReference>
<dbReference type="Pfam" id="PF12171">
    <property type="entry name" value="zf-C2H2_jaz"/>
    <property type="match status" value="1"/>
</dbReference>
<keyword evidence="8" id="KW-1185">Reference proteome</keyword>
<dbReference type="SUPFAM" id="SSF57667">
    <property type="entry name" value="beta-beta-alpha zinc fingers"/>
    <property type="match status" value="1"/>
</dbReference>